<name>A0A4C1Y1R0_EUMVA</name>
<organism evidence="1 2">
    <name type="scientific">Eumeta variegata</name>
    <name type="common">Bagworm moth</name>
    <name type="synonym">Eumeta japonica</name>
    <dbReference type="NCBI Taxonomy" id="151549"/>
    <lineage>
        <taxon>Eukaryota</taxon>
        <taxon>Metazoa</taxon>
        <taxon>Ecdysozoa</taxon>
        <taxon>Arthropoda</taxon>
        <taxon>Hexapoda</taxon>
        <taxon>Insecta</taxon>
        <taxon>Pterygota</taxon>
        <taxon>Neoptera</taxon>
        <taxon>Endopterygota</taxon>
        <taxon>Lepidoptera</taxon>
        <taxon>Glossata</taxon>
        <taxon>Ditrysia</taxon>
        <taxon>Tineoidea</taxon>
        <taxon>Psychidae</taxon>
        <taxon>Oiketicinae</taxon>
        <taxon>Eumeta</taxon>
    </lineage>
</organism>
<evidence type="ECO:0000313" key="2">
    <source>
        <dbReference type="Proteomes" id="UP000299102"/>
    </source>
</evidence>
<dbReference type="AlphaFoldDB" id="A0A4C1Y1R0"/>
<evidence type="ECO:0000313" key="1">
    <source>
        <dbReference type="EMBL" id="GBP69808.1"/>
    </source>
</evidence>
<keyword evidence="2" id="KW-1185">Reference proteome</keyword>
<gene>
    <name evidence="1" type="ORF">EVAR_51971_1</name>
</gene>
<dbReference type="OrthoDB" id="425681at2759"/>
<dbReference type="Proteomes" id="UP000299102">
    <property type="component" value="Unassembled WGS sequence"/>
</dbReference>
<protein>
    <submittedName>
        <fullName evidence="1">Uncharacterized protein</fullName>
    </submittedName>
</protein>
<reference evidence="1 2" key="1">
    <citation type="journal article" date="2019" name="Commun. Biol.">
        <title>The bagworm genome reveals a unique fibroin gene that provides high tensile strength.</title>
        <authorList>
            <person name="Kono N."/>
            <person name="Nakamura H."/>
            <person name="Ohtoshi R."/>
            <person name="Tomita M."/>
            <person name="Numata K."/>
            <person name="Arakawa K."/>
        </authorList>
    </citation>
    <scope>NUCLEOTIDE SEQUENCE [LARGE SCALE GENOMIC DNA]</scope>
</reference>
<accession>A0A4C1Y1R0</accession>
<comment type="caution">
    <text evidence="1">The sequence shown here is derived from an EMBL/GenBank/DDBJ whole genome shotgun (WGS) entry which is preliminary data.</text>
</comment>
<dbReference type="EMBL" id="BGZK01001053">
    <property type="protein sequence ID" value="GBP69808.1"/>
    <property type="molecule type" value="Genomic_DNA"/>
</dbReference>
<proteinExistence type="predicted"/>
<sequence length="186" mass="21428">MLTKPCCDGRLQWPNWRTSTSRRHSLGTIYIRKKLEAKRGKACQLYTGECLENPKHNVQEERKVLVPFRSRGPKHRDHVSGRSRSRVWRRCWFRTRADGGALVLTRVSWKYPGARSAAAAGRASRRYQSDFIDDENESETTMDEIIKALKRMKVGQAAKFDRLTLEMLRGGGDTVAILLYQLFNKG</sequence>